<protein>
    <submittedName>
        <fullName evidence="5">AraC-like DNA-binding protein</fullName>
    </submittedName>
</protein>
<keyword evidence="6" id="KW-1185">Reference proteome</keyword>
<dbReference type="AlphaFoldDB" id="A0A2S6HQC0"/>
<reference evidence="5 6" key="1">
    <citation type="submission" date="2018-02" db="EMBL/GenBank/DDBJ databases">
        <title>Genomic Encyclopedia of Archaeal and Bacterial Type Strains, Phase II (KMG-II): from individual species to whole genera.</title>
        <authorList>
            <person name="Goeker M."/>
        </authorList>
    </citation>
    <scope>NUCLEOTIDE SEQUENCE [LARGE SCALE GENOMIC DNA]</scope>
    <source>
        <strain evidence="5 6">DSM 3808</strain>
    </source>
</reference>
<dbReference type="SMART" id="SM00342">
    <property type="entry name" value="HTH_ARAC"/>
    <property type="match status" value="1"/>
</dbReference>
<dbReference type="InterPro" id="IPR009057">
    <property type="entry name" value="Homeodomain-like_sf"/>
</dbReference>
<dbReference type="Pfam" id="PF12833">
    <property type="entry name" value="HTH_18"/>
    <property type="match status" value="1"/>
</dbReference>
<dbReference type="InterPro" id="IPR018060">
    <property type="entry name" value="HTH_AraC"/>
</dbReference>
<keyword evidence="3" id="KW-0804">Transcription</keyword>
<dbReference type="InterPro" id="IPR029441">
    <property type="entry name" value="Cass2"/>
</dbReference>
<evidence type="ECO:0000313" key="5">
    <source>
        <dbReference type="EMBL" id="PPK79686.1"/>
    </source>
</evidence>
<dbReference type="RefSeq" id="WP_104438101.1">
    <property type="nucleotide sequence ID" value="NZ_PTJA01000009.1"/>
</dbReference>
<organism evidence="5 6">
    <name type="scientific">Lacrimispora xylanisolvens</name>
    <dbReference type="NCBI Taxonomy" id="384636"/>
    <lineage>
        <taxon>Bacteria</taxon>
        <taxon>Bacillati</taxon>
        <taxon>Bacillota</taxon>
        <taxon>Clostridia</taxon>
        <taxon>Lachnospirales</taxon>
        <taxon>Lachnospiraceae</taxon>
        <taxon>Lacrimispora</taxon>
    </lineage>
</organism>
<sequence>MNYYQRIQKAIDFIEDHLDQAITIELCAKEACMSISGFYRMFLSVVGYNAKEYIRMRRLTAAYYDLLQTEEGVLSVAIKYEYNSADSFTRAFKKQFGILPSKVKSVSSQHGINEFVRLNIMEKYFETGNKELEEKYPDIKVIKELEDMKVACFTYYGKDPEHHAFETMKKWANENDVYFHDMSYRIFGYNHPDPSNVDDSQEIYGYEVCVTISDEQFLRLNDVPADFIKGTYDEVKRRILSGGKYAVMSVKRDDTGDIGSNIIAAWKRFVLWIGESKYLWGGSQYLEEHLGFSEKDDHIGGVDLYISIKEKRQ</sequence>
<dbReference type="GO" id="GO:0003700">
    <property type="term" value="F:DNA-binding transcription factor activity"/>
    <property type="evidence" value="ECO:0007669"/>
    <property type="project" value="InterPro"/>
</dbReference>
<proteinExistence type="predicted"/>
<dbReference type="SMART" id="SM00871">
    <property type="entry name" value="AraC_E_bind"/>
    <property type="match status" value="1"/>
</dbReference>
<dbReference type="Gene3D" id="1.10.10.60">
    <property type="entry name" value="Homeodomain-like"/>
    <property type="match status" value="2"/>
</dbReference>
<dbReference type="Gene3D" id="3.20.80.10">
    <property type="entry name" value="Regulatory factor, effector binding domain"/>
    <property type="match status" value="1"/>
</dbReference>
<dbReference type="InterPro" id="IPR010499">
    <property type="entry name" value="AraC_E-bd"/>
</dbReference>
<dbReference type="SUPFAM" id="SSF55136">
    <property type="entry name" value="Probable bacterial effector-binding domain"/>
    <property type="match status" value="1"/>
</dbReference>
<feature type="domain" description="HTH araC/xylS-type" evidence="4">
    <location>
        <begin position="8"/>
        <end position="106"/>
    </location>
</feature>
<evidence type="ECO:0000256" key="3">
    <source>
        <dbReference type="ARBA" id="ARBA00023163"/>
    </source>
</evidence>
<gene>
    <name evidence="5" type="ORF">BXY41_109165</name>
</gene>
<dbReference type="Proteomes" id="UP000237749">
    <property type="component" value="Unassembled WGS sequence"/>
</dbReference>
<evidence type="ECO:0000256" key="2">
    <source>
        <dbReference type="ARBA" id="ARBA00023125"/>
    </source>
</evidence>
<evidence type="ECO:0000259" key="4">
    <source>
        <dbReference type="PROSITE" id="PS01124"/>
    </source>
</evidence>
<dbReference type="InterPro" id="IPR011256">
    <property type="entry name" value="Reg_factor_effector_dom_sf"/>
</dbReference>
<evidence type="ECO:0000256" key="1">
    <source>
        <dbReference type="ARBA" id="ARBA00023015"/>
    </source>
</evidence>
<dbReference type="EMBL" id="PTJA01000009">
    <property type="protein sequence ID" value="PPK79686.1"/>
    <property type="molecule type" value="Genomic_DNA"/>
</dbReference>
<evidence type="ECO:0000313" key="6">
    <source>
        <dbReference type="Proteomes" id="UP000237749"/>
    </source>
</evidence>
<comment type="caution">
    <text evidence="5">The sequence shown here is derived from an EMBL/GenBank/DDBJ whole genome shotgun (WGS) entry which is preliminary data.</text>
</comment>
<dbReference type="GO" id="GO:0043565">
    <property type="term" value="F:sequence-specific DNA binding"/>
    <property type="evidence" value="ECO:0007669"/>
    <property type="project" value="InterPro"/>
</dbReference>
<dbReference type="PROSITE" id="PS01124">
    <property type="entry name" value="HTH_ARAC_FAMILY_2"/>
    <property type="match status" value="1"/>
</dbReference>
<accession>A0A2S6HQC0</accession>
<dbReference type="Pfam" id="PF14526">
    <property type="entry name" value="Cass2"/>
    <property type="match status" value="1"/>
</dbReference>
<keyword evidence="2 5" id="KW-0238">DNA-binding</keyword>
<dbReference type="OrthoDB" id="9816011at2"/>
<dbReference type="PANTHER" id="PTHR47504">
    <property type="entry name" value="RIGHT ORIGIN-BINDING PROTEIN"/>
    <property type="match status" value="1"/>
</dbReference>
<name>A0A2S6HQC0_9FIRM</name>
<dbReference type="SUPFAM" id="SSF46689">
    <property type="entry name" value="Homeodomain-like"/>
    <property type="match status" value="2"/>
</dbReference>
<dbReference type="InterPro" id="IPR050959">
    <property type="entry name" value="MarA-like"/>
</dbReference>
<dbReference type="PANTHER" id="PTHR47504:SF5">
    <property type="entry name" value="RIGHT ORIGIN-BINDING PROTEIN"/>
    <property type="match status" value="1"/>
</dbReference>
<keyword evidence="1" id="KW-0805">Transcription regulation</keyword>